<protein>
    <submittedName>
        <fullName evidence="3">Uncharacterized protein</fullName>
    </submittedName>
</protein>
<feature type="signal peptide" evidence="2">
    <location>
        <begin position="1"/>
        <end position="26"/>
    </location>
</feature>
<evidence type="ECO:0000313" key="4">
    <source>
        <dbReference type="Proteomes" id="UP000218231"/>
    </source>
</evidence>
<evidence type="ECO:0000313" key="3">
    <source>
        <dbReference type="EMBL" id="PAV65980.1"/>
    </source>
</evidence>
<dbReference type="Proteomes" id="UP000218231">
    <property type="component" value="Unassembled WGS sequence"/>
</dbReference>
<keyword evidence="4" id="KW-1185">Reference proteome</keyword>
<evidence type="ECO:0000256" key="1">
    <source>
        <dbReference type="SAM" id="MobiDB-lite"/>
    </source>
</evidence>
<sequence length="172" mass="18593">MMLNPKILATAAVGLIALSASSTGGACSFTHRKLTSAQVRQHARYDFKRASAVIDAVVVEPMKFGPEWKPGLTPTAYLKVLKVWKGHVGQELVPIVYITSCDIGLERKGERLRILLTGNGVFRADQGMNGGGIVDLSTYQAEIDRLAGGQRPSTLTHFPGAIPPPTRKRNAR</sequence>
<dbReference type="PROSITE" id="PS51257">
    <property type="entry name" value="PROKAR_LIPOPROTEIN"/>
    <property type="match status" value="1"/>
</dbReference>
<proteinExistence type="predicted"/>
<dbReference type="EMBL" id="LIAE01010177">
    <property type="protein sequence ID" value="PAV65980.1"/>
    <property type="molecule type" value="Genomic_DNA"/>
</dbReference>
<keyword evidence="2" id="KW-0732">Signal</keyword>
<comment type="caution">
    <text evidence="3">The sequence shown here is derived from an EMBL/GenBank/DDBJ whole genome shotgun (WGS) entry which is preliminary data.</text>
</comment>
<organism evidence="3 4">
    <name type="scientific">Diploscapter pachys</name>
    <dbReference type="NCBI Taxonomy" id="2018661"/>
    <lineage>
        <taxon>Eukaryota</taxon>
        <taxon>Metazoa</taxon>
        <taxon>Ecdysozoa</taxon>
        <taxon>Nematoda</taxon>
        <taxon>Chromadorea</taxon>
        <taxon>Rhabditida</taxon>
        <taxon>Rhabditina</taxon>
        <taxon>Rhabditomorpha</taxon>
        <taxon>Rhabditoidea</taxon>
        <taxon>Rhabditidae</taxon>
        <taxon>Diploscapter</taxon>
    </lineage>
</organism>
<feature type="chain" id="PRO_5013240128" evidence="2">
    <location>
        <begin position="27"/>
        <end position="172"/>
    </location>
</feature>
<feature type="region of interest" description="Disordered" evidence="1">
    <location>
        <begin position="150"/>
        <end position="172"/>
    </location>
</feature>
<gene>
    <name evidence="3" type="ORF">WR25_22992</name>
</gene>
<evidence type="ECO:0000256" key="2">
    <source>
        <dbReference type="SAM" id="SignalP"/>
    </source>
</evidence>
<reference evidence="3 4" key="1">
    <citation type="journal article" date="2017" name="Curr. Biol.">
        <title>Genome architecture and evolution of a unichromosomal asexual nematode.</title>
        <authorList>
            <person name="Fradin H."/>
            <person name="Zegar C."/>
            <person name="Gutwein M."/>
            <person name="Lucas J."/>
            <person name="Kovtun M."/>
            <person name="Corcoran D."/>
            <person name="Baugh L.R."/>
            <person name="Kiontke K."/>
            <person name="Gunsalus K."/>
            <person name="Fitch D.H."/>
            <person name="Piano F."/>
        </authorList>
    </citation>
    <scope>NUCLEOTIDE SEQUENCE [LARGE SCALE GENOMIC DNA]</scope>
    <source>
        <strain evidence="3">PF1309</strain>
    </source>
</reference>
<dbReference type="AlphaFoldDB" id="A0A2A2JWI7"/>
<name>A0A2A2JWI7_9BILA</name>
<accession>A0A2A2JWI7</accession>